<dbReference type="GO" id="GO:0005737">
    <property type="term" value="C:cytoplasm"/>
    <property type="evidence" value="ECO:0007669"/>
    <property type="project" value="UniProtKB-SubCell"/>
</dbReference>
<dbReference type="PATRIC" id="fig|536227.13.peg.3297"/>
<dbReference type="Gene3D" id="3.30.470.20">
    <property type="entry name" value="ATP-grasp fold, B domain"/>
    <property type="match status" value="1"/>
</dbReference>
<protein>
    <recommendedName>
        <fullName evidence="14">D-alanine--D-alanine ligase</fullName>
        <ecNumber evidence="14">6.3.2.4</ecNumber>
    </recommendedName>
    <alternativeName>
        <fullName evidence="14">D-Ala-D-Ala ligase</fullName>
    </alternativeName>
    <alternativeName>
        <fullName evidence="14">D-alanylalanine synthetase</fullName>
    </alternativeName>
</protein>
<dbReference type="InterPro" id="IPR011761">
    <property type="entry name" value="ATP-grasp"/>
</dbReference>
<keyword evidence="5 14" id="KW-0436">Ligase</keyword>
<dbReference type="Pfam" id="PF07478">
    <property type="entry name" value="Dala_Dala_lig_C"/>
    <property type="match status" value="1"/>
</dbReference>
<dbReference type="InterPro" id="IPR005905">
    <property type="entry name" value="D_ala_D_ala"/>
</dbReference>
<dbReference type="PROSITE" id="PS00843">
    <property type="entry name" value="DALA_DALA_LIGASE_1"/>
    <property type="match status" value="1"/>
</dbReference>
<dbReference type="AlphaFoldDB" id="C6PUH0"/>
<evidence type="ECO:0000256" key="11">
    <source>
        <dbReference type="ARBA" id="ARBA00022984"/>
    </source>
</evidence>
<dbReference type="SUPFAM" id="SSF56059">
    <property type="entry name" value="Glutathione synthetase ATP-binding domain-like"/>
    <property type="match status" value="1"/>
</dbReference>
<dbReference type="PANTHER" id="PTHR23132">
    <property type="entry name" value="D-ALANINE--D-ALANINE LIGASE"/>
    <property type="match status" value="1"/>
</dbReference>
<evidence type="ECO:0000256" key="5">
    <source>
        <dbReference type="ARBA" id="ARBA00022598"/>
    </source>
</evidence>
<reference evidence="19 20" key="1">
    <citation type="submission" date="2009-06" db="EMBL/GenBank/DDBJ databases">
        <title>The draft genome of Clostridium carboxidivorans P7.</title>
        <authorList>
            <consortium name="US DOE Joint Genome Institute (JGI-PGF)"/>
            <person name="Lucas S."/>
            <person name="Copeland A."/>
            <person name="Lapidus A."/>
            <person name="Glavina del Rio T."/>
            <person name="Tice H."/>
            <person name="Bruce D."/>
            <person name="Goodwin L."/>
            <person name="Pitluck S."/>
            <person name="Larimer F."/>
            <person name="Land M.L."/>
            <person name="Hauser L."/>
            <person name="Hemme C.L."/>
        </authorList>
    </citation>
    <scope>NUCLEOTIDE SEQUENCE [LARGE SCALE GENOMIC DNA]</scope>
    <source>
        <strain evidence="19 20">P7</strain>
    </source>
</reference>
<dbReference type="InterPro" id="IPR011095">
    <property type="entry name" value="Dala_Dala_lig_C"/>
</dbReference>
<dbReference type="UniPathway" id="UPA00219"/>
<dbReference type="InterPro" id="IPR011127">
    <property type="entry name" value="Dala_Dala_lig_N"/>
</dbReference>
<proteinExistence type="inferred from homology"/>
<keyword evidence="20" id="KW-1185">Reference proteome</keyword>
<dbReference type="SMART" id="SM01209">
    <property type="entry name" value="GARS_A"/>
    <property type="match status" value="1"/>
</dbReference>
<organism evidence="19 20">
    <name type="scientific">Clostridium carboxidivorans P7</name>
    <dbReference type="NCBI Taxonomy" id="536227"/>
    <lineage>
        <taxon>Bacteria</taxon>
        <taxon>Bacillati</taxon>
        <taxon>Bacillota</taxon>
        <taxon>Clostridia</taxon>
        <taxon>Eubacteriales</taxon>
        <taxon>Clostridiaceae</taxon>
        <taxon>Clostridium</taxon>
    </lineage>
</organism>
<keyword evidence="8 17" id="KW-0067">ATP-binding</keyword>
<dbReference type="NCBIfam" id="NF002378">
    <property type="entry name" value="PRK01372.1"/>
    <property type="match status" value="1"/>
</dbReference>
<dbReference type="PROSITE" id="PS50975">
    <property type="entry name" value="ATP_GRASP"/>
    <property type="match status" value="1"/>
</dbReference>
<dbReference type="FunFam" id="3.30.470.20:FF:000074">
    <property type="entry name" value="D-alanine--D-alanine ligase"/>
    <property type="match status" value="1"/>
</dbReference>
<dbReference type="eggNOG" id="COG1181">
    <property type="taxonomic scope" value="Bacteria"/>
</dbReference>
<dbReference type="Proteomes" id="UP000004198">
    <property type="component" value="Unassembled WGS sequence"/>
</dbReference>
<dbReference type="GO" id="GO:0008716">
    <property type="term" value="F:D-alanine-D-alanine ligase activity"/>
    <property type="evidence" value="ECO:0007669"/>
    <property type="project" value="UniProtKB-UniRule"/>
</dbReference>
<evidence type="ECO:0000256" key="4">
    <source>
        <dbReference type="ARBA" id="ARBA00022490"/>
    </source>
</evidence>
<keyword evidence="10 14" id="KW-0133">Cell shape</keyword>
<evidence type="ECO:0000259" key="18">
    <source>
        <dbReference type="PROSITE" id="PS50975"/>
    </source>
</evidence>
<evidence type="ECO:0000313" key="20">
    <source>
        <dbReference type="Proteomes" id="UP000004198"/>
    </source>
</evidence>
<dbReference type="InterPro" id="IPR016185">
    <property type="entry name" value="PreATP-grasp_dom_sf"/>
</dbReference>
<keyword evidence="6 16" id="KW-0479">Metal-binding</keyword>
<name>C6PUH0_9CLOT</name>
<evidence type="ECO:0000256" key="12">
    <source>
        <dbReference type="ARBA" id="ARBA00023211"/>
    </source>
</evidence>
<keyword evidence="11 14" id="KW-0573">Peptidoglycan synthesis</keyword>
<dbReference type="EMBL" id="ACVI01000037">
    <property type="protein sequence ID" value="EET87073.1"/>
    <property type="molecule type" value="Genomic_DNA"/>
</dbReference>
<evidence type="ECO:0000256" key="13">
    <source>
        <dbReference type="ARBA" id="ARBA00023316"/>
    </source>
</evidence>
<comment type="catalytic activity">
    <reaction evidence="14">
        <text>2 D-alanine + ATP = D-alanyl-D-alanine + ADP + phosphate + H(+)</text>
        <dbReference type="Rhea" id="RHEA:11224"/>
        <dbReference type="ChEBI" id="CHEBI:15378"/>
        <dbReference type="ChEBI" id="CHEBI:30616"/>
        <dbReference type="ChEBI" id="CHEBI:43474"/>
        <dbReference type="ChEBI" id="CHEBI:57416"/>
        <dbReference type="ChEBI" id="CHEBI:57822"/>
        <dbReference type="ChEBI" id="CHEBI:456216"/>
        <dbReference type="EC" id="6.3.2.4"/>
    </reaction>
</comment>
<dbReference type="InterPro" id="IPR013815">
    <property type="entry name" value="ATP_grasp_subdomain_1"/>
</dbReference>
<evidence type="ECO:0000256" key="6">
    <source>
        <dbReference type="ARBA" id="ARBA00022723"/>
    </source>
</evidence>
<dbReference type="STRING" id="536227.Ccar_15745"/>
<dbReference type="OrthoDB" id="9813261at2"/>
<dbReference type="FunFam" id="3.40.50.20:FF:000031">
    <property type="entry name" value="D-alanine--D-alanine ligase"/>
    <property type="match status" value="1"/>
</dbReference>
<dbReference type="Pfam" id="PF01820">
    <property type="entry name" value="Dala_Dala_lig_N"/>
    <property type="match status" value="2"/>
</dbReference>
<dbReference type="PIRSF" id="PIRSF039102">
    <property type="entry name" value="Ddl/VanB"/>
    <property type="match status" value="1"/>
</dbReference>
<evidence type="ECO:0000256" key="7">
    <source>
        <dbReference type="ARBA" id="ARBA00022741"/>
    </source>
</evidence>
<feature type="binding site" evidence="16">
    <location>
        <position position="260"/>
    </location>
    <ligand>
        <name>Mg(2+)</name>
        <dbReference type="ChEBI" id="CHEBI:18420"/>
        <label>2</label>
    </ligand>
</feature>
<evidence type="ECO:0000256" key="15">
    <source>
        <dbReference type="PIRSR" id="PIRSR039102-1"/>
    </source>
</evidence>
<dbReference type="GO" id="GO:0008360">
    <property type="term" value="P:regulation of cell shape"/>
    <property type="evidence" value="ECO:0007669"/>
    <property type="project" value="UniProtKB-KW"/>
</dbReference>
<comment type="similarity">
    <text evidence="3 14">Belongs to the D-alanine--D-alanine ligase family.</text>
</comment>
<accession>C6PUH0</accession>
<evidence type="ECO:0000256" key="3">
    <source>
        <dbReference type="ARBA" id="ARBA00010871"/>
    </source>
</evidence>
<comment type="cofactor">
    <cofactor evidence="16">
        <name>Mg(2+)</name>
        <dbReference type="ChEBI" id="CHEBI:18420"/>
    </cofactor>
    <cofactor evidence="16">
        <name>Mn(2+)</name>
        <dbReference type="ChEBI" id="CHEBI:29035"/>
    </cofactor>
    <text evidence="16">Binds 2 magnesium or manganese ions per subunit.</text>
</comment>
<dbReference type="KEGG" id="cck:Ccar_15745"/>
<dbReference type="EC" id="6.3.2.4" evidence="14"/>
<dbReference type="GO" id="GO:0005524">
    <property type="term" value="F:ATP binding"/>
    <property type="evidence" value="ECO:0007669"/>
    <property type="project" value="UniProtKB-UniRule"/>
</dbReference>
<dbReference type="PANTHER" id="PTHR23132:SF23">
    <property type="entry name" value="D-ALANINE--D-ALANINE LIGASE B"/>
    <property type="match status" value="1"/>
</dbReference>
<dbReference type="SUPFAM" id="SSF52440">
    <property type="entry name" value="PreATP-grasp domain"/>
    <property type="match status" value="1"/>
</dbReference>
<comment type="function">
    <text evidence="14">Cell wall formation.</text>
</comment>
<dbReference type="NCBIfam" id="TIGR01205">
    <property type="entry name" value="D_ala_D_alaTIGR"/>
    <property type="match status" value="1"/>
</dbReference>
<evidence type="ECO:0000256" key="9">
    <source>
        <dbReference type="ARBA" id="ARBA00022842"/>
    </source>
</evidence>
<dbReference type="RefSeq" id="WP_007061322.1">
    <property type="nucleotide sequence ID" value="NZ_ACVI01000037.1"/>
</dbReference>
<dbReference type="GO" id="GO:0009252">
    <property type="term" value="P:peptidoglycan biosynthetic process"/>
    <property type="evidence" value="ECO:0007669"/>
    <property type="project" value="UniProtKB-UniRule"/>
</dbReference>
<sequence length="300" mass="33480">MKIGVIMGGISSEREVSLNSGKEIVKYFNKEKYEVVPIVIDKKDDIIAKAKDIDFAFIALHGKFGEDGIIQAVLETMDIPYSGCGPLTSGICMDKDITKKLLRSAGINTADWLSVKSVEEIDYDFIEKMEYPVVVKPNCGGSSVATNIIKKKQDIESAVRLALDYDTEVMIEKYIKGDEITCCIMNGKVLPIIAIKPKAEFFDYTAKYADGGSDEIIVQFEEGLQNKIEEMALKCWKVLKCSVYVRVDMIIKEGVPYVLELNTLPGMTKNSLFPKSAKAVNMSYTDLLDKITEYSLVEVR</sequence>
<dbReference type="HAMAP" id="MF_00047">
    <property type="entry name" value="Dala_Dala_lig"/>
    <property type="match status" value="1"/>
</dbReference>
<feature type="binding site" evidence="16">
    <location>
        <position position="262"/>
    </location>
    <ligand>
        <name>Mg(2+)</name>
        <dbReference type="ChEBI" id="CHEBI:18420"/>
        <label>2</label>
    </ligand>
</feature>
<feature type="active site" evidence="15">
    <location>
        <position position="142"/>
    </location>
</feature>
<comment type="subcellular location">
    <subcellularLocation>
        <location evidence="2 14">Cytoplasm</location>
    </subcellularLocation>
</comment>
<evidence type="ECO:0000256" key="10">
    <source>
        <dbReference type="ARBA" id="ARBA00022960"/>
    </source>
</evidence>
<dbReference type="InterPro" id="IPR000291">
    <property type="entry name" value="D-Ala_lig_Van_CS"/>
</dbReference>
<dbReference type="GO" id="GO:0071555">
    <property type="term" value="P:cell wall organization"/>
    <property type="evidence" value="ECO:0007669"/>
    <property type="project" value="UniProtKB-KW"/>
</dbReference>
<evidence type="ECO:0000256" key="16">
    <source>
        <dbReference type="PIRSR" id="PIRSR039102-3"/>
    </source>
</evidence>
<feature type="binding site" evidence="16">
    <location>
        <position position="248"/>
    </location>
    <ligand>
        <name>Mg(2+)</name>
        <dbReference type="ChEBI" id="CHEBI:18420"/>
        <label>1</label>
    </ligand>
</feature>
<feature type="binding site" evidence="16">
    <location>
        <position position="260"/>
    </location>
    <ligand>
        <name>Mg(2+)</name>
        <dbReference type="ChEBI" id="CHEBI:18420"/>
        <label>1</label>
    </ligand>
</feature>
<keyword evidence="4 14" id="KW-0963">Cytoplasm</keyword>
<evidence type="ECO:0000256" key="17">
    <source>
        <dbReference type="PROSITE-ProRule" id="PRU00409"/>
    </source>
</evidence>
<keyword evidence="13 14" id="KW-0961">Cell wall biogenesis/degradation</keyword>
<evidence type="ECO:0000256" key="2">
    <source>
        <dbReference type="ARBA" id="ARBA00004496"/>
    </source>
</evidence>
<keyword evidence="12 16" id="KW-0464">Manganese</keyword>
<comment type="pathway">
    <text evidence="14">Cell wall biogenesis; peptidoglycan biosynthesis.</text>
</comment>
<dbReference type="Gene3D" id="3.40.50.20">
    <property type="match status" value="1"/>
</dbReference>
<feature type="active site" evidence="15">
    <location>
        <position position="271"/>
    </location>
</feature>
<comment type="caution">
    <text evidence="19">The sequence shown here is derived from an EMBL/GenBank/DDBJ whole genome shotgun (WGS) entry which is preliminary data.</text>
</comment>
<keyword evidence="7 17" id="KW-0547">Nucleotide-binding</keyword>
<feature type="domain" description="ATP-grasp" evidence="18">
    <location>
        <begin position="99"/>
        <end position="293"/>
    </location>
</feature>
<gene>
    <name evidence="14" type="primary">ddl</name>
    <name evidence="19" type="ORF">CcarbDRAFT_2437</name>
</gene>
<evidence type="ECO:0000256" key="8">
    <source>
        <dbReference type="ARBA" id="ARBA00022840"/>
    </source>
</evidence>
<dbReference type="GO" id="GO:0046872">
    <property type="term" value="F:metal ion binding"/>
    <property type="evidence" value="ECO:0007669"/>
    <property type="project" value="UniProtKB-KW"/>
</dbReference>
<feature type="active site" evidence="15">
    <location>
        <position position="13"/>
    </location>
</feature>
<dbReference type="Gene3D" id="3.30.1490.20">
    <property type="entry name" value="ATP-grasp fold, A domain"/>
    <property type="match status" value="1"/>
</dbReference>
<evidence type="ECO:0000256" key="1">
    <source>
        <dbReference type="ARBA" id="ARBA00001936"/>
    </source>
</evidence>
<evidence type="ECO:0000256" key="14">
    <source>
        <dbReference type="HAMAP-Rule" id="MF_00047"/>
    </source>
</evidence>
<keyword evidence="9 16" id="KW-0460">Magnesium</keyword>
<evidence type="ECO:0000313" key="19">
    <source>
        <dbReference type="EMBL" id="EET87073.1"/>
    </source>
</evidence>
<dbReference type="PROSITE" id="PS00844">
    <property type="entry name" value="DALA_DALA_LIGASE_2"/>
    <property type="match status" value="1"/>
</dbReference>
<comment type="cofactor">
    <cofactor evidence="1">
        <name>Mn(2+)</name>
        <dbReference type="ChEBI" id="CHEBI:29035"/>
    </cofactor>
</comment>